<dbReference type="EMBL" id="JAIQCJ010001309">
    <property type="protein sequence ID" value="KAJ8791145.1"/>
    <property type="molecule type" value="Genomic_DNA"/>
</dbReference>
<protein>
    <submittedName>
        <fullName evidence="1">Uncharacterized protein</fullName>
    </submittedName>
</protein>
<dbReference type="Proteomes" id="UP001159641">
    <property type="component" value="Unassembled WGS sequence"/>
</dbReference>
<evidence type="ECO:0000313" key="1">
    <source>
        <dbReference type="EMBL" id="KAJ8791145.1"/>
    </source>
</evidence>
<accession>A0AB34HK15</accession>
<comment type="caution">
    <text evidence="1">The sequence shown here is derived from an EMBL/GenBank/DDBJ whole genome shotgun (WGS) entry which is preliminary data.</text>
</comment>
<sequence>MTYIVNIMKLLDPHGQISETPGAAANALALGHCRDPAWLWALLLPGSPGGRPSRTGKTFTLHVTATWLEWK</sequence>
<name>A0AB34HK15_ESCRO</name>
<keyword evidence="2" id="KW-1185">Reference proteome</keyword>
<dbReference type="AlphaFoldDB" id="A0AB34HK15"/>
<gene>
    <name evidence="1" type="ORF">J1605_020815</name>
</gene>
<evidence type="ECO:0000313" key="2">
    <source>
        <dbReference type="Proteomes" id="UP001159641"/>
    </source>
</evidence>
<organism evidence="1 2">
    <name type="scientific">Eschrichtius robustus</name>
    <name type="common">California gray whale</name>
    <name type="synonym">Eschrichtius gibbosus</name>
    <dbReference type="NCBI Taxonomy" id="9764"/>
    <lineage>
        <taxon>Eukaryota</taxon>
        <taxon>Metazoa</taxon>
        <taxon>Chordata</taxon>
        <taxon>Craniata</taxon>
        <taxon>Vertebrata</taxon>
        <taxon>Euteleostomi</taxon>
        <taxon>Mammalia</taxon>
        <taxon>Eutheria</taxon>
        <taxon>Laurasiatheria</taxon>
        <taxon>Artiodactyla</taxon>
        <taxon>Whippomorpha</taxon>
        <taxon>Cetacea</taxon>
        <taxon>Mysticeti</taxon>
        <taxon>Eschrichtiidae</taxon>
        <taxon>Eschrichtius</taxon>
    </lineage>
</organism>
<reference evidence="1 2" key="1">
    <citation type="submission" date="2022-11" db="EMBL/GenBank/DDBJ databases">
        <title>Whole genome sequence of Eschrichtius robustus ER-17-0199.</title>
        <authorList>
            <person name="Bruniche-Olsen A."/>
            <person name="Black A.N."/>
            <person name="Fields C.J."/>
            <person name="Walden K."/>
            <person name="Dewoody J.A."/>
        </authorList>
    </citation>
    <scope>NUCLEOTIDE SEQUENCE [LARGE SCALE GENOMIC DNA]</scope>
    <source>
        <strain evidence="1">ER-17-0199</strain>
        <tissue evidence="1">Blubber</tissue>
    </source>
</reference>
<proteinExistence type="predicted"/>